<feature type="transmembrane region" description="Helical" evidence="1">
    <location>
        <begin position="136"/>
        <end position="159"/>
    </location>
</feature>
<dbReference type="AlphaFoldDB" id="A0A160F340"/>
<dbReference type="PATRIC" id="fig|294699.3.peg.1725"/>
<dbReference type="PANTHER" id="PTHR33876:SF4">
    <property type="entry name" value="CHLOROPLAST PROTEIN FOR GROWTH AND FERTILITY 2"/>
    <property type="match status" value="1"/>
</dbReference>
<dbReference type="KEGG" id="aamy:GFC30_1689"/>
<accession>A0A160F340</accession>
<dbReference type="InterPro" id="IPR052776">
    <property type="entry name" value="Chloro_ReproSupport/MetalTrans"/>
</dbReference>
<feature type="transmembrane region" description="Helical" evidence="1">
    <location>
        <begin position="203"/>
        <end position="221"/>
    </location>
</feature>
<keyword evidence="1" id="KW-1133">Transmembrane helix</keyword>
<evidence type="ECO:0000313" key="3">
    <source>
        <dbReference type="Proteomes" id="UP000076865"/>
    </source>
</evidence>
<feature type="transmembrane region" description="Helical" evidence="1">
    <location>
        <begin position="61"/>
        <end position="85"/>
    </location>
</feature>
<feature type="transmembrane region" description="Helical" evidence="1">
    <location>
        <begin position="165"/>
        <end position="191"/>
    </location>
</feature>
<dbReference type="EMBL" id="CP015438">
    <property type="protein sequence ID" value="ANB60686.1"/>
    <property type="molecule type" value="Genomic_DNA"/>
</dbReference>
<organism evidence="2 3">
    <name type="scientific">Anoxybacteroides amylolyticum</name>
    <dbReference type="NCBI Taxonomy" id="294699"/>
    <lineage>
        <taxon>Bacteria</taxon>
        <taxon>Bacillati</taxon>
        <taxon>Bacillota</taxon>
        <taxon>Bacilli</taxon>
        <taxon>Bacillales</taxon>
        <taxon>Anoxybacillaceae</taxon>
        <taxon>Anoxybacteroides</taxon>
    </lineage>
</organism>
<protein>
    <submittedName>
        <fullName evidence="2">High-affinity nickel-transport family protein</fullName>
    </submittedName>
</protein>
<dbReference type="PANTHER" id="PTHR33876">
    <property type="entry name" value="UNNAMED PRODUCT"/>
    <property type="match status" value="1"/>
</dbReference>
<evidence type="ECO:0000313" key="2">
    <source>
        <dbReference type="EMBL" id="ANB60686.1"/>
    </source>
</evidence>
<keyword evidence="1" id="KW-0472">Membrane</keyword>
<sequence>MFSGRTDFFKEVLKREGVETLVSTVWPTLFFGFVLGLKHATEPDHVIAVSTIASRTKKLSLSSLAGIFWGIGHTATLFVVGMIVIGLEQQIPETAAMWLELAVGVMIVVLGITSFRSSNVVSSQKEVSITHLHVKSTVIGIVHGLAGSAGMVLLTLTTVDTRLQAILFILIFGVGTIMGMMLFTTFLGLPFIWMKHKQMVYQFTIKAVSLISIAYGLYYIYHISSEIIV</sequence>
<keyword evidence="1" id="KW-0812">Transmembrane</keyword>
<proteinExistence type="predicted"/>
<name>A0A160F340_9BACL</name>
<reference evidence="2 3" key="1">
    <citation type="journal article" date="2006" name="Syst. Appl. Microbiol.">
        <title>Anoxybacillus amylolyticus sp. nov., a thermophilic amylase producing bacterium isolated from Mount Rittmann (Antarctica).</title>
        <authorList>
            <person name="Poli A."/>
            <person name="Esposito E."/>
            <person name="Lama L."/>
            <person name="Orlando P."/>
            <person name="Nicolaus G."/>
            <person name="de Appolonia F."/>
            <person name="Gambacorta A."/>
            <person name="Nicolaus B."/>
        </authorList>
    </citation>
    <scope>NUCLEOTIDE SEQUENCE [LARGE SCALE GENOMIC DNA]</scope>
    <source>
        <strain evidence="2 3">DSM 15939</strain>
    </source>
</reference>
<keyword evidence="3" id="KW-1185">Reference proteome</keyword>
<feature type="transmembrane region" description="Helical" evidence="1">
    <location>
        <begin position="97"/>
        <end position="115"/>
    </location>
</feature>
<feature type="transmembrane region" description="Helical" evidence="1">
    <location>
        <begin position="20"/>
        <end position="40"/>
    </location>
</feature>
<evidence type="ECO:0000256" key="1">
    <source>
        <dbReference type="SAM" id="Phobius"/>
    </source>
</evidence>
<gene>
    <name evidence="2" type="ORF">GFC30_1689</name>
</gene>
<dbReference type="Proteomes" id="UP000076865">
    <property type="component" value="Chromosome"/>
</dbReference>